<gene>
    <name evidence="1" type="ORF">EGR_01103</name>
</gene>
<dbReference type="AlphaFoldDB" id="W6UQL5"/>
<dbReference type="Proteomes" id="UP000019149">
    <property type="component" value="Unassembled WGS sequence"/>
</dbReference>
<dbReference type="CTD" id="36336818"/>
<protein>
    <submittedName>
        <fullName evidence="1">Uncharacterized protein</fullName>
    </submittedName>
</protein>
<name>W6UQL5_ECHGR</name>
<evidence type="ECO:0000313" key="1">
    <source>
        <dbReference type="EMBL" id="EUB63975.1"/>
    </source>
</evidence>
<keyword evidence="2" id="KW-1185">Reference proteome</keyword>
<comment type="caution">
    <text evidence="1">The sequence shown here is derived from an EMBL/GenBank/DDBJ whole genome shotgun (WGS) entry which is preliminary data.</text>
</comment>
<dbReference type="KEGG" id="egl:EGR_01103"/>
<evidence type="ECO:0000313" key="2">
    <source>
        <dbReference type="Proteomes" id="UP000019149"/>
    </source>
</evidence>
<dbReference type="RefSeq" id="XP_024355171.1">
    <property type="nucleotide sequence ID" value="XM_024490352.1"/>
</dbReference>
<dbReference type="OrthoDB" id="10516283at2759"/>
<reference evidence="1 2" key="1">
    <citation type="journal article" date="2013" name="Nat. Genet.">
        <title>The genome of the hydatid tapeworm Echinococcus granulosus.</title>
        <authorList>
            <person name="Zheng H."/>
            <person name="Zhang W."/>
            <person name="Zhang L."/>
            <person name="Zhang Z."/>
            <person name="Li J."/>
            <person name="Lu G."/>
            <person name="Zhu Y."/>
            <person name="Wang Y."/>
            <person name="Huang Y."/>
            <person name="Liu J."/>
            <person name="Kang H."/>
            <person name="Chen J."/>
            <person name="Wang L."/>
            <person name="Chen A."/>
            <person name="Yu S."/>
            <person name="Gao Z."/>
            <person name="Jin L."/>
            <person name="Gu W."/>
            <person name="Wang Z."/>
            <person name="Zhao L."/>
            <person name="Shi B."/>
            <person name="Wen H."/>
            <person name="Lin R."/>
            <person name="Jones M.K."/>
            <person name="Brejova B."/>
            <person name="Vinar T."/>
            <person name="Zhao G."/>
            <person name="McManus D.P."/>
            <person name="Chen Z."/>
            <person name="Zhou Y."/>
            <person name="Wang S."/>
        </authorList>
    </citation>
    <scope>NUCLEOTIDE SEQUENCE [LARGE SCALE GENOMIC DNA]</scope>
</reference>
<dbReference type="EMBL" id="APAU02000004">
    <property type="protein sequence ID" value="EUB63975.1"/>
    <property type="molecule type" value="Genomic_DNA"/>
</dbReference>
<accession>W6UQL5</accession>
<dbReference type="GeneID" id="36336818"/>
<sequence length="283" mass="32702">MAWFFDLNLISNEKRQYSQTIAWTIKLPSNKNFLTSAKIQLWSRGAVKFRATLGSFPKPALGKLFGFLLSRLDNKRFERSIRPLLICYNRAVDNQLKNLFFLWIKELPMDLGLSMDFSRVWSCPSPKKSARFFAVLSMYVLEKCMRIGCPVYFIVFSDFCVNLDVNDVVDDKFLSRQKASIFRLITAKESCSVIEDSNILFDCLNHANLPKSGGDVLHRLSFFQRNRWAELQGLKNAFSLHYSEWLAMRPLYLDMSILSSASPLIRAKDVNGSTDMVHIIYFI</sequence>
<organism evidence="1 2">
    <name type="scientific">Echinococcus granulosus</name>
    <name type="common">Hydatid tapeworm</name>
    <dbReference type="NCBI Taxonomy" id="6210"/>
    <lineage>
        <taxon>Eukaryota</taxon>
        <taxon>Metazoa</taxon>
        <taxon>Spiralia</taxon>
        <taxon>Lophotrochozoa</taxon>
        <taxon>Platyhelminthes</taxon>
        <taxon>Cestoda</taxon>
        <taxon>Eucestoda</taxon>
        <taxon>Cyclophyllidea</taxon>
        <taxon>Taeniidae</taxon>
        <taxon>Echinococcus</taxon>
        <taxon>Echinococcus granulosus group</taxon>
    </lineage>
</organism>
<proteinExistence type="predicted"/>